<dbReference type="SMART" id="SM00420">
    <property type="entry name" value="HTH_DEOR"/>
    <property type="match status" value="1"/>
</dbReference>
<dbReference type="PROSITE" id="PS51000">
    <property type="entry name" value="HTH_DEOR_2"/>
    <property type="match status" value="1"/>
</dbReference>
<dbReference type="Pfam" id="PF00455">
    <property type="entry name" value="DeoRC"/>
    <property type="match status" value="1"/>
</dbReference>
<dbReference type="Pfam" id="PF08220">
    <property type="entry name" value="HTH_DeoR"/>
    <property type="match status" value="1"/>
</dbReference>
<dbReference type="PANTHER" id="PTHR30363:SF44">
    <property type="entry name" value="AGA OPERON TRANSCRIPTIONAL REPRESSOR-RELATED"/>
    <property type="match status" value="1"/>
</dbReference>
<dbReference type="AlphaFoldDB" id="A0A0F9U0T2"/>
<dbReference type="SUPFAM" id="SSF46785">
    <property type="entry name" value="Winged helix' DNA-binding domain"/>
    <property type="match status" value="1"/>
</dbReference>
<organism evidence="5">
    <name type="scientific">marine sediment metagenome</name>
    <dbReference type="NCBI Taxonomy" id="412755"/>
    <lineage>
        <taxon>unclassified sequences</taxon>
        <taxon>metagenomes</taxon>
        <taxon>ecological metagenomes</taxon>
    </lineage>
</organism>
<dbReference type="EMBL" id="LAZR01000905">
    <property type="protein sequence ID" value="KKN54956.1"/>
    <property type="molecule type" value="Genomic_DNA"/>
</dbReference>
<dbReference type="InterPro" id="IPR001034">
    <property type="entry name" value="DeoR_HTH"/>
</dbReference>
<dbReference type="InterPro" id="IPR050313">
    <property type="entry name" value="Carb_Metab_HTH_regulators"/>
</dbReference>
<name>A0A0F9U0T2_9ZZZZ</name>
<comment type="caution">
    <text evidence="5">The sequence shown here is derived from an EMBL/GenBank/DDBJ whole genome shotgun (WGS) entry which is preliminary data.</text>
</comment>
<evidence type="ECO:0000256" key="3">
    <source>
        <dbReference type="ARBA" id="ARBA00023163"/>
    </source>
</evidence>
<dbReference type="InterPro" id="IPR036388">
    <property type="entry name" value="WH-like_DNA-bd_sf"/>
</dbReference>
<keyword evidence="2" id="KW-0238">DNA-binding</keyword>
<evidence type="ECO:0000259" key="4">
    <source>
        <dbReference type="PROSITE" id="PS51000"/>
    </source>
</evidence>
<keyword evidence="1" id="KW-0805">Transcription regulation</keyword>
<dbReference type="InterPro" id="IPR018356">
    <property type="entry name" value="Tscrpt_reg_HTH_DeoR_CS"/>
</dbReference>
<sequence length="256" mass="28050">MSQKKTTRHKAIIEQLSQAPSMRVSELAQALDVTNETIRRDLEELAEQNIISRTYGGALLRQAVEPVLNERHKKHIAERAAIGKLAAKQLTDAKVLMIGSGATTVEVAKRIAFEMNRITVITHSFGVATALSFNPTIEVIMAPGHYHGEEGATHGSQTLKFLSDYTADWAILGASSLAHTGPADVLIDAADVYRHMVKQSAQSMIVADHSKFDRHATARYAQWDDINYLISDQAPEGLLKKAMAAANVKLIEAKQK</sequence>
<dbReference type="PRINTS" id="PR00037">
    <property type="entry name" value="HTHLACR"/>
</dbReference>
<evidence type="ECO:0000256" key="1">
    <source>
        <dbReference type="ARBA" id="ARBA00023015"/>
    </source>
</evidence>
<gene>
    <name evidence="5" type="ORF">LCGC14_0587120</name>
</gene>
<dbReference type="Gene3D" id="3.40.50.1360">
    <property type="match status" value="1"/>
</dbReference>
<accession>A0A0F9U0T2</accession>
<reference evidence="5" key="1">
    <citation type="journal article" date="2015" name="Nature">
        <title>Complex archaea that bridge the gap between prokaryotes and eukaryotes.</title>
        <authorList>
            <person name="Spang A."/>
            <person name="Saw J.H."/>
            <person name="Jorgensen S.L."/>
            <person name="Zaremba-Niedzwiedzka K."/>
            <person name="Martijn J."/>
            <person name="Lind A.E."/>
            <person name="van Eijk R."/>
            <person name="Schleper C."/>
            <person name="Guy L."/>
            <person name="Ettema T.J."/>
        </authorList>
    </citation>
    <scope>NUCLEOTIDE SEQUENCE</scope>
</reference>
<dbReference type="GO" id="GO:0003700">
    <property type="term" value="F:DNA-binding transcription factor activity"/>
    <property type="evidence" value="ECO:0007669"/>
    <property type="project" value="InterPro"/>
</dbReference>
<dbReference type="SUPFAM" id="SSF100950">
    <property type="entry name" value="NagB/RpiA/CoA transferase-like"/>
    <property type="match status" value="1"/>
</dbReference>
<dbReference type="InterPro" id="IPR014036">
    <property type="entry name" value="DeoR-like_C"/>
</dbReference>
<dbReference type="GO" id="GO:0003677">
    <property type="term" value="F:DNA binding"/>
    <property type="evidence" value="ECO:0007669"/>
    <property type="project" value="UniProtKB-KW"/>
</dbReference>
<protein>
    <recommendedName>
        <fullName evidence="4">HTH deoR-type domain-containing protein</fullName>
    </recommendedName>
</protein>
<dbReference type="InterPro" id="IPR036390">
    <property type="entry name" value="WH_DNA-bd_sf"/>
</dbReference>
<dbReference type="Gene3D" id="1.10.10.10">
    <property type="entry name" value="Winged helix-like DNA-binding domain superfamily/Winged helix DNA-binding domain"/>
    <property type="match status" value="1"/>
</dbReference>
<keyword evidence="3" id="KW-0804">Transcription</keyword>
<proteinExistence type="predicted"/>
<dbReference type="InterPro" id="IPR037171">
    <property type="entry name" value="NagB/RpiA_transferase-like"/>
</dbReference>
<dbReference type="PROSITE" id="PS00894">
    <property type="entry name" value="HTH_DEOR_1"/>
    <property type="match status" value="1"/>
</dbReference>
<evidence type="ECO:0000256" key="2">
    <source>
        <dbReference type="ARBA" id="ARBA00023125"/>
    </source>
</evidence>
<evidence type="ECO:0000313" key="5">
    <source>
        <dbReference type="EMBL" id="KKN54956.1"/>
    </source>
</evidence>
<feature type="domain" description="HTH deoR-type" evidence="4">
    <location>
        <begin position="5"/>
        <end position="60"/>
    </location>
</feature>
<dbReference type="PANTHER" id="PTHR30363">
    <property type="entry name" value="HTH-TYPE TRANSCRIPTIONAL REGULATOR SRLR-RELATED"/>
    <property type="match status" value="1"/>
</dbReference>
<dbReference type="SMART" id="SM01134">
    <property type="entry name" value="DeoRC"/>
    <property type="match status" value="1"/>
</dbReference>